<feature type="signal peptide" evidence="1">
    <location>
        <begin position="1"/>
        <end position="17"/>
    </location>
</feature>
<evidence type="ECO:0000256" key="1">
    <source>
        <dbReference type="SAM" id="SignalP"/>
    </source>
</evidence>
<feature type="chain" id="PRO_5001822858" evidence="1">
    <location>
        <begin position="18"/>
        <end position="243"/>
    </location>
</feature>
<name>A0A087H1V1_ARAAL</name>
<proteinExistence type="predicted"/>
<evidence type="ECO:0000313" key="3">
    <source>
        <dbReference type="Proteomes" id="UP000029120"/>
    </source>
</evidence>
<organism evidence="2 3">
    <name type="scientific">Arabis alpina</name>
    <name type="common">Alpine rock-cress</name>
    <dbReference type="NCBI Taxonomy" id="50452"/>
    <lineage>
        <taxon>Eukaryota</taxon>
        <taxon>Viridiplantae</taxon>
        <taxon>Streptophyta</taxon>
        <taxon>Embryophyta</taxon>
        <taxon>Tracheophyta</taxon>
        <taxon>Spermatophyta</taxon>
        <taxon>Magnoliopsida</taxon>
        <taxon>eudicotyledons</taxon>
        <taxon>Gunneridae</taxon>
        <taxon>Pentapetalae</taxon>
        <taxon>rosids</taxon>
        <taxon>malvids</taxon>
        <taxon>Brassicales</taxon>
        <taxon>Brassicaceae</taxon>
        <taxon>Arabideae</taxon>
        <taxon>Arabis</taxon>
    </lineage>
</organism>
<dbReference type="EMBL" id="CM002872">
    <property type="protein sequence ID" value="KFK36103.1"/>
    <property type="molecule type" value="Genomic_DNA"/>
</dbReference>
<gene>
    <name evidence="2" type="ordered locus">AALP_Aa4g077600</name>
</gene>
<evidence type="ECO:0000313" key="2">
    <source>
        <dbReference type="EMBL" id="KFK36103.1"/>
    </source>
</evidence>
<dbReference type="Gramene" id="KFK36103">
    <property type="protein sequence ID" value="KFK36103"/>
    <property type="gene ID" value="AALP_AA4G077600"/>
</dbReference>
<protein>
    <submittedName>
        <fullName evidence="2">Uncharacterized protein</fullName>
    </submittedName>
</protein>
<keyword evidence="3" id="KW-1185">Reference proteome</keyword>
<dbReference type="AlphaFoldDB" id="A0A087H1V1"/>
<sequence length="243" mass="26747">MLHTLATILLLNGTTSSFAGLTKFHLKNRFPPPSATLVREKISTVSIKSSPPGRILRKLAGEAHRLSCYSSPVVSAEMCCVRLTSDLSSASSQPPIVILSKLQERAQPPEPPDPPVPPYPQLSTCFALHHGSSPPWPINLRFQSGEIGGFAEIIKLYPLIGDSREKLRRSFDHFFSRLKLVRIFISLMSCNHSFPPPSILTPVSSPPCKIQEFWARPIQFLGLGLFGGPSLKPSTTTNLCFVY</sequence>
<keyword evidence="1" id="KW-0732">Signal</keyword>
<dbReference type="Proteomes" id="UP000029120">
    <property type="component" value="Chromosome 4"/>
</dbReference>
<reference evidence="3" key="1">
    <citation type="journal article" date="2015" name="Nat. Plants">
        <title>Genome expansion of Arabis alpina linked with retrotransposition and reduced symmetric DNA methylation.</title>
        <authorList>
            <person name="Willing E.M."/>
            <person name="Rawat V."/>
            <person name="Mandakova T."/>
            <person name="Maumus F."/>
            <person name="James G.V."/>
            <person name="Nordstroem K.J."/>
            <person name="Becker C."/>
            <person name="Warthmann N."/>
            <person name="Chica C."/>
            <person name="Szarzynska B."/>
            <person name="Zytnicki M."/>
            <person name="Albani M.C."/>
            <person name="Kiefer C."/>
            <person name="Bergonzi S."/>
            <person name="Castaings L."/>
            <person name="Mateos J.L."/>
            <person name="Berns M.C."/>
            <person name="Bujdoso N."/>
            <person name="Piofczyk T."/>
            <person name="de Lorenzo L."/>
            <person name="Barrero-Sicilia C."/>
            <person name="Mateos I."/>
            <person name="Piednoel M."/>
            <person name="Hagmann J."/>
            <person name="Chen-Min-Tao R."/>
            <person name="Iglesias-Fernandez R."/>
            <person name="Schuster S.C."/>
            <person name="Alonso-Blanco C."/>
            <person name="Roudier F."/>
            <person name="Carbonero P."/>
            <person name="Paz-Ares J."/>
            <person name="Davis S.J."/>
            <person name="Pecinka A."/>
            <person name="Quesneville H."/>
            <person name="Colot V."/>
            <person name="Lysak M.A."/>
            <person name="Weigel D."/>
            <person name="Coupland G."/>
            <person name="Schneeberger K."/>
        </authorList>
    </citation>
    <scope>NUCLEOTIDE SEQUENCE [LARGE SCALE GENOMIC DNA]</scope>
    <source>
        <strain evidence="3">cv. Pajares</strain>
    </source>
</reference>
<accession>A0A087H1V1</accession>